<dbReference type="RefSeq" id="WP_164312035.1">
    <property type="nucleotide sequence ID" value="NZ_JAAGLU010000001.1"/>
</dbReference>
<dbReference type="EMBL" id="JAAGLU010000001">
    <property type="protein sequence ID" value="NEC84291.1"/>
    <property type="molecule type" value="Genomic_DNA"/>
</dbReference>
<dbReference type="InterPro" id="IPR036388">
    <property type="entry name" value="WH-like_DNA-bd_sf"/>
</dbReference>
<dbReference type="Gene3D" id="1.10.10.10">
    <property type="entry name" value="Winged helix-like DNA-binding domain superfamily/Winged helix DNA-binding domain"/>
    <property type="match status" value="1"/>
</dbReference>
<dbReference type="InterPro" id="IPR036390">
    <property type="entry name" value="WH_DNA-bd_sf"/>
</dbReference>
<reference evidence="1" key="1">
    <citation type="submission" date="2020-01" db="EMBL/GenBank/DDBJ databases">
        <title>Insect and environment-associated Actinomycetes.</title>
        <authorList>
            <person name="Currrie C."/>
            <person name="Chevrette M."/>
            <person name="Carlson C."/>
            <person name="Stubbendieck R."/>
            <person name="Wendt-Pienkowski E."/>
        </authorList>
    </citation>
    <scope>NUCLEOTIDE SEQUENCE</scope>
    <source>
        <strain evidence="1">SID12501</strain>
    </source>
</reference>
<comment type="caution">
    <text evidence="1">The sequence shown here is derived from an EMBL/GenBank/DDBJ whole genome shotgun (WGS) entry which is preliminary data.</text>
</comment>
<name>A0A6B3BF67_9ACTN</name>
<accession>A0A6B3BF67</accession>
<protein>
    <submittedName>
        <fullName evidence="1">Winged helix DNA-binding protein</fullName>
    </submittedName>
</protein>
<dbReference type="AlphaFoldDB" id="A0A6B3BF67"/>
<dbReference type="GO" id="GO:0003677">
    <property type="term" value="F:DNA binding"/>
    <property type="evidence" value="ECO:0007669"/>
    <property type="project" value="UniProtKB-KW"/>
</dbReference>
<organism evidence="1">
    <name type="scientific">Streptomyces sp. SID12501</name>
    <dbReference type="NCBI Taxonomy" id="2706042"/>
    <lineage>
        <taxon>Bacteria</taxon>
        <taxon>Bacillati</taxon>
        <taxon>Actinomycetota</taxon>
        <taxon>Actinomycetes</taxon>
        <taxon>Kitasatosporales</taxon>
        <taxon>Streptomycetaceae</taxon>
        <taxon>Streptomyces</taxon>
    </lineage>
</organism>
<evidence type="ECO:0000313" key="1">
    <source>
        <dbReference type="EMBL" id="NEC84291.1"/>
    </source>
</evidence>
<proteinExistence type="predicted"/>
<dbReference type="SUPFAM" id="SSF46785">
    <property type="entry name" value="Winged helix' DNA-binding domain"/>
    <property type="match status" value="1"/>
</dbReference>
<sequence length="162" mass="16670">MTSPTASTAVPASAPPALNPRVIALAHYAGRAVLENVLARHGATFQQSVTLRLVAVADGPVDREWLVGEVVGALKTDAAAVRAVVAELVESRLLAAESTTFLTITDAGRELYRTTGNETAPISARIYAGIPDGDLATAGRVLSLINERANAELAAMAGPGAE</sequence>
<gene>
    <name evidence="1" type="ORF">G3I71_00070</name>
</gene>
<keyword evidence="1" id="KW-0238">DNA-binding</keyword>